<keyword evidence="7 9" id="KW-0675">Receptor</keyword>
<keyword evidence="14" id="KW-1185">Reference proteome</keyword>
<dbReference type="PANTHER" id="PTHR24248">
    <property type="entry name" value="ADRENERGIC RECEPTOR-RELATED G-PROTEIN COUPLED RECEPTOR"/>
    <property type="match status" value="1"/>
</dbReference>
<feature type="domain" description="G-protein coupled receptors family 1 profile" evidence="12">
    <location>
        <begin position="32"/>
        <end position="329"/>
    </location>
</feature>
<feature type="transmembrane region" description="Helical" evidence="11">
    <location>
        <begin position="91"/>
        <end position="113"/>
    </location>
</feature>
<dbReference type="AlphaFoldDB" id="H2ZQW3"/>
<dbReference type="GeneTree" id="ENSGT00940000164988"/>
<dbReference type="CDD" id="cd00637">
    <property type="entry name" value="7tm_classA_rhodopsin-like"/>
    <property type="match status" value="1"/>
</dbReference>
<evidence type="ECO:0000313" key="14">
    <source>
        <dbReference type="Proteomes" id="UP000007875"/>
    </source>
</evidence>
<dbReference type="PROSITE" id="PS50262">
    <property type="entry name" value="G_PROTEIN_RECEP_F1_2"/>
    <property type="match status" value="1"/>
</dbReference>
<dbReference type="Ensembl" id="ENSCSAVT00000020193.1">
    <property type="protein sequence ID" value="ENSCSAVP00000019979.1"/>
    <property type="gene ID" value="ENSCSAVG00000011720.1"/>
</dbReference>
<feature type="transmembrane region" description="Helical" evidence="11">
    <location>
        <begin position="20"/>
        <end position="40"/>
    </location>
</feature>
<keyword evidence="2" id="KW-1003">Cell membrane</keyword>
<keyword evidence="3 9" id="KW-0812">Transmembrane</keyword>
<feature type="region of interest" description="Disordered" evidence="10">
    <location>
        <begin position="220"/>
        <end position="267"/>
    </location>
</feature>
<feature type="transmembrane region" description="Helical" evidence="11">
    <location>
        <begin position="180"/>
        <end position="203"/>
    </location>
</feature>
<dbReference type="SMART" id="SM01381">
    <property type="entry name" value="7TM_GPCR_Srsx"/>
    <property type="match status" value="1"/>
</dbReference>
<comment type="subcellular location">
    <subcellularLocation>
        <location evidence="1">Cell membrane</location>
        <topology evidence="1">Multi-pass membrane protein</topology>
    </subcellularLocation>
</comment>
<sequence>MENLTSNGSEIYKLPFVEIPFLSIVIVIGVVGNLFVIGAVRCERRLKNCGVGFVINLAIADLAITAWYLPIVLANVASDYRNILADSKLCHFTALLSNVCCETSMFTLMFISMNRYWKITKPNSYYRWFGGRKTLGWIAFIWLLSFLLALPLLVGWAGSSPLVTFDVKMMSCMWNDHSEYGYNIFLVSTAIFVPICTTAFFYIKIFAHVRKSRKRAAAREIASPNGSSSRVTQHSSVSDDPPSSAMQNVRSHHSRHSSINAHKMSRSKRIGERDRALMMTLFIVIIFFLLFWLPYGVMTLIWRHNVTALAKRACGWLALSNSAINSIIYGATNRHFRRGYVKLLKRINDVLCCGRKLTTPRGMTSEIKQPSVKFG</sequence>
<keyword evidence="6 11" id="KW-0472">Membrane</keyword>
<evidence type="ECO:0000259" key="12">
    <source>
        <dbReference type="PROSITE" id="PS50262"/>
    </source>
</evidence>
<dbReference type="InterPro" id="IPR017452">
    <property type="entry name" value="GPCR_Rhodpsn_7TM"/>
</dbReference>
<dbReference type="PANTHER" id="PTHR24248:SF129">
    <property type="entry name" value="G-PROTEIN COUPLED RECEPTORS FAMILY 1 PROFILE DOMAIN-CONTAINING PROTEIN"/>
    <property type="match status" value="1"/>
</dbReference>
<reference evidence="13" key="3">
    <citation type="submission" date="2025-09" db="UniProtKB">
        <authorList>
            <consortium name="Ensembl"/>
        </authorList>
    </citation>
    <scope>IDENTIFICATION</scope>
</reference>
<dbReference type="Proteomes" id="UP000007875">
    <property type="component" value="Unassembled WGS sequence"/>
</dbReference>
<dbReference type="GO" id="GO:0004930">
    <property type="term" value="F:G protein-coupled receptor activity"/>
    <property type="evidence" value="ECO:0007669"/>
    <property type="project" value="UniProtKB-KW"/>
</dbReference>
<proteinExistence type="inferred from homology"/>
<accession>H2ZQW3</accession>
<dbReference type="PRINTS" id="PR00237">
    <property type="entry name" value="GPCRRHODOPSN"/>
</dbReference>
<evidence type="ECO:0000313" key="13">
    <source>
        <dbReference type="Ensembl" id="ENSCSAVP00000019979.1"/>
    </source>
</evidence>
<dbReference type="SUPFAM" id="SSF81321">
    <property type="entry name" value="Family A G protein-coupled receptor-like"/>
    <property type="match status" value="1"/>
</dbReference>
<feature type="transmembrane region" description="Helical" evidence="11">
    <location>
        <begin position="315"/>
        <end position="332"/>
    </location>
</feature>
<reference evidence="13" key="2">
    <citation type="submission" date="2025-08" db="UniProtKB">
        <authorList>
            <consortium name="Ensembl"/>
        </authorList>
    </citation>
    <scope>IDENTIFICATION</scope>
</reference>
<feature type="transmembrane region" description="Helical" evidence="11">
    <location>
        <begin position="276"/>
        <end position="295"/>
    </location>
</feature>
<organism evidence="13 14">
    <name type="scientific">Ciona savignyi</name>
    <name type="common">Pacific transparent sea squirt</name>
    <dbReference type="NCBI Taxonomy" id="51511"/>
    <lineage>
        <taxon>Eukaryota</taxon>
        <taxon>Metazoa</taxon>
        <taxon>Chordata</taxon>
        <taxon>Tunicata</taxon>
        <taxon>Ascidiacea</taxon>
        <taxon>Phlebobranchia</taxon>
        <taxon>Cionidae</taxon>
        <taxon>Ciona</taxon>
    </lineage>
</organism>
<dbReference type="OMA" id="GWIAFIW"/>
<dbReference type="InParanoid" id="H2ZQW3"/>
<evidence type="ECO:0000256" key="1">
    <source>
        <dbReference type="ARBA" id="ARBA00004651"/>
    </source>
</evidence>
<name>H2ZQW3_CIOSA</name>
<evidence type="ECO:0000256" key="11">
    <source>
        <dbReference type="SAM" id="Phobius"/>
    </source>
</evidence>
<dbReference type="Pfam" id="PF00001">
    <property type="entry name" value="7tm_1"/>
    <property type="match status" value="1"/>
</dbReference>
<feature type="transmembrane region" description="Helical" evidence="11">
    <location>
        <begin position="52"/>
        <end position="71"/>
    </location>
</feature>
<evidence type="ECO:0000256" key="2">
    <source>
        <dbReference type="ARBA" id="ARBA00022475"/>
    </source>
</evidence>
<dbReference type="STRING" id="51511.ENSCSAVP00000019979"/>
<dbReference type="PROSITE" id="PS00237">
    <property type="entry name" value="G_PROTEIN_RECEP_F1_1"/>
    <property type="match status" value="1"/>
</dbReference>
<reference evidence="14" key="1">
    <citation type="submission" date="2003-08" db="EMBL/GenBank/DDBJ databases">
        <authorList>
            <person name="Birren B."/>
            <person name="Nusbaum C."/>
            <person name="Abebe A."/>
            <person name="Abouelleil A."/>
            <person name="Adekoya E."/>
            <person name="Ait-zahra M."/>
            <person name="Allen N."/>
            <person name="Allen T."/>
            <person name="An P."/>
            <person name="Anderson M."/>
            <person name="Anderson S."/>
            <person name="Arachchi H."/>
            <person name="Armbruster J."/>
            <person name="Bachantsang P."/>
            <person name="Baldwin J."/>
            <person name="Barry A."/>
            <person name="Bayul T."/>
            <person name="Blitshsteyn B."/>
            <person name="Bloom T."/>
            <person name="Blye J."/>
            <person name="Boguslavskiy L."/>
            <person name="Borowsky M."/>
            <person name="Boukhgalter B."/>
            <person name="Brunache A."/>
            <person name="Butler J."/>
            <person name="Calixte N."/>
            <person name="Calvo S."/>
            <person name="Camarata J."/>
            <person name="Campo K."/>
            <person name="Chang J."/>
            <person name="Cheshatsang Y."/>
            <person name="Citroen M."/>
            <person name="Collymore A."/>
            <person name="Considine T."/>
            <person name="Cook A."/>
            <person name="Cooke P."/>
            <person name="Corum B."/>
            <person name="Cuomo C."/>
            <person name="David R."/>
            <person name="Dawoe T."/>
            <person name="Degray S."/>
            <person name="Dodge S."/>
            <person name="Dooley K."/>
            <person name="Dorje P."/>
            <person name="Dorjee K."/>
            <person name="Dorris L."/>
            <person name="Duffey N."/>
            <person name="Dupes A."/>
            <person name="Elkins T."/>
            <person name="Engels R."/>
            <person name="Erickson J."/>
            <person name="Farina A."/>
            <person name="Faro S."/>
            <person name="Ferreira P."/>
            <person name="Fischer H."/>
            <person name="Fitzgerald M."/>
            <person name="Foley K."/>
            <person name="Gage D."/>
            <person name="Galagan J."/>
            <person name="Gearin G."/>
            <person name="Gnerre S."/>
            <person name="Gnirke A."/>
            <person name="Goyette A."/>
            <person name="Graham J."/>
            <person name="Grandbois E."/>
            <person name="Gyaltsen K."/>
            <person name="Hafez N."/>
            <person name="Hagopian D."/>
            <person name="Hagos B."/>
            <person name="Hall J."/>
            <person name="Hatcher B."/>
            <person name="Heller A."/>
            <person name="Higgins H."/>
            <person name="Honan T."/>
            <person name="Horn A."/>
            <person name="Houde N."/>
            <person name="Hughes L."/>
            <person name="Hulme W."/>
            <person name="Husby E."/>
            <person name="Iliev I."/>
            <person name="Jaffe D."/>
            <person name="Jones C."/>
            <person name="Kamal M."/>
            <person name="Kamat A."/>
            <person name="Kamvysselis M."/>
            <person name="Karlsson E."/>
            <person name="Kells C."/>
            <person name="Kieu A."/>
            <person name="Kisner P."/>
            <person name="Kodira C."/>
            <person name="Kulbokas E."/>
            <person name="Labutti K."/>
            <person name="Lama D."/>
            <person name="Landers T."/>
            <person name="Leger J."/>
            <person name="Levine S."/>
            <person name="Lewis D."/>
            <person name="Lewis T."/>
            <person name="Lindblad-toh K."/>
            <person name="Liu X."/>
            <person name="Lokyitsang T."/>
            <person name="Lokyitsang Y."/>
            <person name="Lucien O."/>
            <person name="Lui A."/>
            <person name="Ma L.J."/>
            <person name="Mabbitt R."/>
            <person name="Macdonald J."/>
            <person name="Maclean C."/>
            <person name="Major J."/>
            <person name="Manning J."/>
            <person name="Marabella R."/>
            <person name="Maru K."/>
            <person name="Matthews C."/>
            <person name="Mauceli E."/>
            <person name="Mccarthy M."/>
            <person name="Mcdonough S."/>
            <person name="Mcghee T."/>
            <person name="Meldrim J."/>
            <person name="Meneus L."/>
            <person name="Mesirov J."/>
            <person name="Mihalev A."/>
            <person name="Mihova T."/>
            <person name="Mikkelsen T."/>
            <person name="Mlenga V."/>
            <person name="Moru K."/>
            <person name="Mozes J."/>
            <person name="Mulrain L."/>
            <person name="Munson G."/>
            <person name="Naylor J."/>
            <person name="Newes C."/>
            <person name="Nguyen C."/>
            <person name="Nguyen N."/>
            <person name="Nguyen T."/>
            <person name="Nicol R."/>
            <person name="Nielsen C."/>
            <person name="Nizzari M."/>
            <person name="Norbu C."/>
            <person name="Norbu N."/>
            <person name="O'donnell P."/>
            <person name="Okoawo O."/>
            <person name="O'leary S."/>
            <person name="Omotosho B."/>
            <person name="O'neill K."/>
            <person name="Osman S."/>
            <person name="Parker S."/>
            <person name="Perrin D."/>
            <person name="Phunkhang P."/>
            <person name="Piqani B."/>
            <person name="Purcell S."/>
            <person name="Rachupka T."/>
            <person name="Ramasamy U."/>
            <person name="Rameau R."/>
            <person name="Ray V."/>
            <person name="Raymond C."/>
            <person name="Retta R."/>
            <person name="Richardson S."/>
            <person name="Rise C."/>
            <person name="Rodriguez J."/>
            <person name="Rogers J."/>
            <person name="Rogov P."/>
            <person name="Rutman M."/>
            <person name="Schupbach R."/>
            <person name="Seaman C."/>
            <person name="Settipalli S."/>
            <person name="Sharpe T."/>
            <person name="Sheridan J."/>
            <person name="Sherpa N."/>
            <person name="Shi J."/>
            <person name="Smirnov S."/>
            <person name="Smith C."/>
            <person name="Sougnez C."/>
            <person name="Spencer B."/>
            <person name="Stalker J."/>
            <person name="Stange-thomann N."/>
            <person name="Stavropoulos S."/>
            <person name="Stetson K."/>
            <person name="Stone C."/>
            <person name="Stone S."/>
            <person name="Stubbs M."/>
            <person name="Talamas J."/>
            <person name="Tchuinga P."/>
            <person name="Tenzing P."/>
            <person name="Tesfaye S."/>
            <person name="Theodore J."/>
            <person name="Thoulutsang Y."/>
            <person name="Topham K."/>
            <person name="Towey S."/>
            <person name="Tsamla T."/>
            <person name="Tsomo N."/>
            <person name="Vallee D."/>
            <person name="Vassiliev H."/>
            <person name="Venkataraman V."/>
            <person name="Vinson J."/>
            <person name="Vo A."/>
            <person name="Wade C."/>
            <person name="Wang S."/>
            <person name="Wangchuk T."/>
            <person name="Wangdi T."/>
            <person name="Whittaker C."/>
            <person name="Wilkinson J."/>
            <person name="Wu Y."/>
            <person name="Wyman D."/>
            <person name="Yadav S."/>
            <person name="Yang S."/>
            <person name="Yang X."/>
            <person name="Yeager S."/>
            <person name="Yee E."/>
            <person name="Young G."/>
            <person name="Zainoun J."/>
            <person name="Zembeck L."/>
            <person name="Zimmer A."/>
            <person name="Zody M."/>
            <person name="Lander E."/>
        </authorList>
    </citation>
    <scope>NUCLEOTIDE SEQUENCE [LARGE SCALE GENOMIC DNA]</scope>
</reference>
<dbReference type="eggNOG" id="KOG3656">
    <property type="taxonomic scope" value="Eukaryota"/>
</dbReference>
<evidence type="ECO:0000256" key="3">
    <source>
        <dbReference type="ARBA" id="ARBA00022692"/>
    </source>
</evidence>
<dbReference type="HOGENOM" id="CLU_009579_3_3_1"/>
<evidence type="ECO:0000256" key="7">
    <source>
        <dbReference type="ARBA" id="ARBA00023170"/>
    </source>
</evidence>
<feature type="transmembrane region" description="Helical" evidence="11">
    <location>
        <begin position="134"/>
        <end position="160"/>
    </location>
</feature>
<keyword evidence="5 9" id="KW-0297">G-protein coupled receptor</keyword>
<evidence type="ECO:0000256" key="10">
    <source>
        <dbReference type="SAM" id="MobiDB-lite"/>
    </source>
</evidence>
<dbReference type="InterPro" id="IPR000276">
    <property type="entry name" value="GPCR_Rhodpsn"/>
</dbReference>
<protein>
    <recommendedName>
        <fullName evidence="12">G-protein coupled receptors family 1 profile domain-containing protein</fullName>
    </recommendedName>
</protein>
<keyword evidence="8 9" id="KW-0807">Transducer</keyword>
<comment type="similarity">
    <text evidence="9">Belongs to the G-protein coupled receptor 1 family.</text>
</comment>
<evidence type="ECO:0000256" key="4">
    <source>
        <dbReference type="ARBA" id="ARBA00022989"/>
    </source>
</evidence>
<keyword evidence="4 11" id="KW-1133">Transmembrane helix</keyword>
<feature type="compositionally biased region" description="Low complexity" evidence="10">
    <location>
        <begin position="227"/>
        <end position="238"/>
    </location>
</feature>
<evidence type="ECO:0000256" key="8">
    <source>
        <dbReference type="ARBA" id="ARBA00023224"/>
    </source>
</evidence>
<dbReference type="GO" id="GO:0005886">
    <property type="term" value="C:plasma membrane"/>
    <property type="evidence" value="ECO:0007669"/>
    <property type="project" value="UniProtKB-SubCell"/>
</dbReference>
<evidence type="ECO:0000256" key="9">
    <source>
        <dbReference type="RuleBase" id="RU000688"/>
    </source>
</evidence>
<evidence type="ECO:0000256" key="6">
    <source>
        <dbReference type="ARBA" id="ARBA00023136"/>
    </source>
</evidence>
<evidence type="ECO:0000256" key="5">
    <source>
        <dbReference type="ARBA" id="ARBA00023040"/>
    </source>
</evidence>
<dbReference type="Gene3D" id="1.20.1070.10">
    <property type="entry name" value="Rhodopsin 7-helix transmembrane proteins"/>
    <property type="match status" value="1"/>
</dbReference>